<gene>
    <name evidence="1" type="ORF">Ddye_011739</name>
</gene>
<dbReference type="AlphaFoldDB" id="A0AAE0CIK4"/>
<organism evidence="1 2">
    <name type="scientific">Dipteronia dyeriana</name>
    <dbReference type="NCBI Taxonomy" id="168575"/>
    <lineage>
        <taxon>Eukaryota</taxon>
        <taxon>Viridiplantae</taxon>
        <taxon>Streptophyta</taxon>
        <taxon>Embryophyta</taxon>
        <taxon>Tracheophyta</taxon>
        <taxon>Spermatophyta</taxon>
        <taxon>Magnoliopsida</taxon>
        <taxon>eudicotyledons</taxon>
        <taxon>Gunneridae</taxon>
        <taxon>Pentapetalae</taxon>
        <taxon>rosids</taxon>
        <taxon>malvids</taxon>
        <taxon>Sapindales</taxon>
        <taxon>Sapindaceae</taxon>
        <taxon>Hippocastanoideae</taxon>
        <taxon>Acereae</taxon>
        <taxon>Dipteronia</taxon>
    </lineage>
</organism>
<dbReference type="Proteomes" id="UP001280121">
    <property type="component" value="Unassembled WGS sequence"/>
</dbReference>
<name>A0AAE0CIK4_9ROSI</name>
<reference evidence="1" key="1">
    <citation type="journal article" date="2023" name="Plant J.">
        <title>Genome sequences and population genomics provide insights into the demographic history, inbreeding, and mutation load of two 'living fossil' tree species of Dipteronia.</title>
        <authorList>
            <person name="Feng Y."/>
            <person name="Comes H.P."/>
            <person name="Chen J."/>
            <person name="Zhu S."/>
            <person name="Lu R."/>
            <person name="Zhang X."/>
            <person name="Li P."/>
            <person name="Qiu J."/>
            <person name="Olsen K.M."/>
            <person name="Qiu Y."/>
        </authorList>
    </citation>
    <scope>NUCLEOTIDE SEQUENCE</scope>
    <source>
        <strain evidence="1">KIB01</strain>
    </source>
</reference>
<proteinExistence type="predicted"/>
<comment type="caution">
    <text evidence="1">The sequence shown here is derived from an EMBL/GenBank/DDBJ whole genome shotgun (WGS) entry which is preliminary data.</text>
</comment>
<accession>A0AAE0CIK4</accession>
<evidence type="ECO:0000313" key="1">
    <source>
        <dbReference type="EMBL" id="KAK2651883.1"/>
    </source>
</evidence>
<protein>
    <submittedName>
        <fullName evidence="1">Uncharacterized protein</fullName>
    </submittedName>
</protein>
<dbReference type="EMBL" id="JANJYI010000004">
    <property type="protein sequence ID" value="KAK2651883.1"/>
    <property type="molecule type" value="Genomic_DNA"/>
</dbReference>
<sequence length="246" mass="27632">MVSGLRINFHKSCLVNVGRKEHPEDMWADAFRCTRFGTEESSLLKKVICAKYGIDQRALWWNWHTANHISVFIQSVGKLMSEQNRSHVIAKEGFQLILGNVRRQMENALAWRHCPNGIFSMGSFRRCLEEELHVDSANTRFTWQGGGCIDPITTLLVDIKERCMDKVSVNVNRSKTWVPSPINSLFFNVDGSVRGSPGDAGIRGVLWDSNGGHSINYEVIIVSDYKVAASPSNLCLGVGIHLRMVL</sequence>
<keyword evidence="2" id="KW-1185">Reference proteome</keyword>
<evidence type="ECO:0000313" key="2">
    <source>
        <dbReference type="Proteomes" id="UP001280121"/>
    </source>
</evidence>